<dbReference type="VEuPathDB" id="FungiDB:GGTG_13877"/>
<feature type="region of interest" description="Disordered" evidence="1">
    <location>
        <begin position="95"/>
        <end position="116"/>
    </location>
</feature>
<keyword evidence="4" id="KW-1185">Reference proteome</keyword>
<accession>J3PK30</accession>
<sequence length="116" mass="12353">MGRKEGEDSVVVGAVGGKNSGTASGPGGLPEDGGKRGWDGGGQEEEHRRRARPGPSIDVSGRRADDAGECESGQAWHLAPLGQPARPLWRHCAKRRRPETARRRQLLLEPTPSRGG</sequence>
<reference evidence="4" key="1">
    <citation type="submission" date="2010-07" db="EMBL/GenBank/DDBJ databases">
        <title>The genome sequence of Gaeumannomyces graminis var. tritici strain R3-111a-1.</title>
        <authorList>
            <consortium name="The Broad Institute Genome Sequencing Platform"/>
            <person name="Ma L.-J."/>
            <person name="Dead R."/>
            <person name="Young S."/>
            <person name="Zeng Q."/>
            <person name="Koehrsen M."/>
            <person name="Alvarado L."/>
            <person name="Berlin A."/>
            <person name="Chapman S.B."/>
            <person name="Chen Z."/>
            <person name="Freedman E."/>
            <person name="Gellesch M."/>
            <person name="Goldberg J."/>
            <person name="Griggs A."/>
            <person name="Gujja S."/>
            <person name="Heilman E.R."/>
            <person name="Heiman D."/>
            <person name="Hepburn T."/>
            <person name="Howarth C."/>
            <person name="Jen D."/>
            <person name="Larson L."/>
            <person name="Mehta T."/>
            <person name="Neiman D."/>
            <person name="Pearson M."/>
            <person name="Roberts A."/>
            <person name="Saif S."/>
            <person name="Shea T."/>
            <person name="Shenoy N."/>
            <person name="Sisk P."/>
            <person name="Stolte C."/>
            <person name="Sykes S."/>
            <person name="Walk T."/>
            <person name="White J."/>
            <person name="Yandava C."/>
            <person name="Haas B."/>
            <person name="Nusbaum C."/>
            <person name="Birren B."/>
        </authorList>
    </citation>
    <scope>NUCLEOTIDE SEQUENCE [LARGE SCALE GENOMIC DNA]</scope>
    <source>
        <strain evidence="4">R3-111a-1</strain>
    </source>
</reference>
<protein>
    <submittedName>
        <fullName evidence="2 3">Uncharacterized protein</fullName>
    </submittedName>
</protein>
<dbReference type="HOGENOM" id="CLU_2097034_0_0_1"/>
<name>J3PK30_GAET3</name>
<reference evidence="2" key="3">
    <citation type="submission" date="2010-09" db="EMBL/GenBank/DDBJ databases">
        <title>Annotation of Gaeumannomyces graminis var. tritici R3-111a-1.</title>
        <authorList>
            <consortium name="The Broad Institute Genome Sequencing Platform"/>
            <person name="Ma L.-J."/>
            <person name="Dead R."/>
            <person name="Young S.K."/>
            <person name="Zeng Q."/>
            <person name="Gargeya S."/>
            <person name="Fitzgerald M."/>
            <person name="Haas B."/>
            <person name="Abouelleil A."/>
            <person name="Alvarado L."/>
            <person name="Arachchi H.M."/>
            <person name="Berlin A."/>
            <person name="Brown A."/>
            <person name="Chapman S.B."/>
            <person name="Chen Z."/>
            <person name="Dunbar C."/>
            <person name="Freedman E."/>
            <person name="Gearin G."/>
            <person name="Gellesch M."/>
            <person name="Goldberg J."/>
            <person name="Griggs A."/>
            <person name="Gujja S."/>
            <person name="Heiman D."/>
            <person name="Howarth C."/>
            <person name="Larson L."/>
            <person name="Lui A."/>
            <person name="MacDonald P.J.P."/>
            <person name="Mehta T."/>
            <person name="Montmayeur A."/>
            <person name="Murphy C."/>
            <person name="Neiman D."/>
            <person name="Pearson M."/>
            <person name="Priest M."/>
            <person name="Roberts A."/>
            <person name="Saif S."/>
            <person name="Shea T."/>
            <person name="Shenoy N."/>
            <person name="Sisk P."/>
            <person name="Stolte C."/>
            <person name="Sykes S."/>
            <person name="Yandava C."/>
            <person name="Wortman J."/>
            <person name="Nusbaum C."/>
            <person name="Birren B."/>
        </authorList>
    </citation>
    <scope>NUCLEOTIDE SEQUENCE</scope>
    <source>
        <strain evidence="2">R3-111a-1</strain>
    </source>
</reference>
<evidence type="ECO:0000256" key="1">
    <source>
        <dbReference type="SAM" id="MobiDB-lite"/>
    </source>
</evidence>
<dbReference type="AlphaFoldDB" id="J3PK30"/>
<dbReference type="OrthoDB" id="10644621at2759"/>
<reference evidence="2" key="2">
    <citation type="submission" date="2010-07" db="EMBL/GenBank/DDBJ databases">
        <authorList>
            <consortium name="The Broad Institute Genome Sequencing Platform"/>
            <consortium name="Broad Institute Genome Sequencing Center for Infectious Disease"/>
            <person name="Ma L.-J."/>
            <person name="Dead R."/>
            <person name="Young S."/>
            <person name="Zeng Q."/>
            <person name="Koehrsen M."/>
            <person name="Alvarado L."/>
            <person name="Berlin A."/>
            <person name="Chapman S.B."/>
            <person name="Chen Z."/>
            <person name="Freedman E."/>
            <person name="Gellesch M."/>
            <person name="Goldberg J."/>
            <person name="Griggs A."/>
            <person name="Gujja S."/>
            <person name="Heilman E.R."/>
            <person name="Heiman D."/>
            <person name="Hepburn T."/>
            <person name="Howarth C."/>
            <person name="Jen D."/>
            <person name="Larson L."/>
            <person name="Mehta T."/>
            <person name="Neiman D."/>
            <person name="Pearson M."/>
            <person name="Roberts A."/>
            <person name="Saif S."/>
            <person name="Shea T."/>
            <person name="Shenoy N."/>
            <person name="Sisk P."/>
            <person name="Stolte C."/>
            <person name="Sykes S."/>
            <person name="Walk T."/>
            <person name="White J."/>
            <person name="Yandava C."/>
            <person name="Haas B."/>
            <person name="Nusbaum C."/>
            <person name="Birren B."/>
        </authorList>
    </citation>
    <scope>NUCLEOTIDE SEQUENCE</scope>
    <source>
        <strain evidence="2">R3-111a-1</strain>
    </source>
</reference>
<evidence type="ECO:0000313" key="4">
    <source>
        <dbReference type="Proteomes" id="UP000006039"/>
    </source>
</evidence>
<feature type="compositionally biased region" description="Basic and acidic residues" evidence="1">
    <location>
        <begin position="32"/>
        <end position="48"/>
    </location>
</feature>
<organism evidence="2">
    <name type="scientific">Gaeumannomyces tritici (strain R3-111a-1)</name>
    <name type="common">Wheat and barley take-all root rot fungus</name>
    <name type="synonym">Gaeumannomyces graminis var. tritici</name>
    <dbReference type="NCBI Taxonomy" id="644352"/>
    <lineage>
        <taxon>Eukaryota</taxon>
        <taxon>Fungi</taxon>
        <taxon>Dikarya</taxon>
        <taxon>Ascomycota</taxon>
        <taxon>Pezizomycotina</taxon>
        <taxon>Sordariomycetes</taxon>
        <taxon>Sordariomycetidae</taxon>
        <taxon>Magnaporthales</taxon>
        <taxon>Magnaporthaceae</taxon>
        <taxon>Gaeumannomyces</taxon>
    </lineage>
</organism>
<dbReference type="Proteomes" id="UP000006039">
    <property type="component" value="Unassembled WGS sequence"/>
</dbReference>
<proteinExistence type="predicted"/>
<dbReference type="RefSeq" id="XP_009230063.1">
    <property type="nucleotide sequence ID" value="XM_009231799.1"/>
</dbReference>
<dbReference type="EnsemblFungi" id="EJT68546">
    <property type="protein sequence ID" value="EJT68546"/>
    <property type="gene ID" value="GGTG_13877"/>
</dbReference>
<evidence type="ECO:0000313" key="2">
    <source>
        <dbReference type="EMBL" id="EJT68546.1"/>
    </source>
</evidence>
<feature type="region of interest" description="Disordered" evidence="1">
    <location>
        <begin position="1"/>
        <end position="70"/>
    </location>
</feature>
<evidence type="ECO:0000313" key="3">
    <source>
        <dbReference type="EnsemblFungi" id="EJT68546"/>
    </source>
</evidence>
<reference evidence="3" key="4">
    <citation type="journal article" date="2015" name="G3 (Bethesda)">
        <title>Genome sequences of three phytopathogenic species of the Magnaporthaceae family of fungi.</title>
        <authorList>
            <person name="Okagaki L.H."/>
            <person name="Nunes C.C."/>
            <person name="Sailsbery J."/>
            <person name="Clay B."/>
            <person name="Brown D."/>
            <person name="John T."/>
            <person name="Oh Y."/>
            <person name="Young N."/>
            <person name="Fitzgerald M."/>
            <person name="Haas B.J."/>
            <person name="Zeng Q."/>
            <person name="Young S."/>
            <person name="Adiconis X."/>
            <person name="Fan L."/>
            <person name="Levin J.Z."/>
            <person name="Mitchell T.K."/>
            <person name="Okubara P.A."/>
            <person name="Farman M.L."/>
            <person name="Kohn L.M."/>
            <person name="Birren B."/>
            <person name="Ma L.-J."/>
            <person name="Dean R.A."/>
        </authorList>
    </citation>
    <scope>NUCLEOTIDE SEQUENCE</scope>
    <source>
        <strain evidence="3">R3-111a-1</strain>
    </source>
</reference>
<dbReference type="EMBL" id="GL385465">
    <property type="protein sequence ID" value="EJT68546.1"/>
    <property type="molecule type" value="Genomic_DNA"/>
</dbReference>
<reference evidence="3" key="5">
    <citation type="submission" date="2018-04" db="UniProtKB">
        <authorList>
            <consortium name="EnsemblFungi"/>
        </authorList>
    </citation>
    <scope>IDENTIFICATION</scope>
    <source>
        <strain evidence="3">R3-111a-1</strain>
    </source>
</reference>
<feature type="compositionally biased region" description="Gly residues" evidence="1">
    <location>
        <begin position="14"/>
        <end position="31"/>
    </location>
</feature>
<dbReference type="eggNOG" id="ENOG502RNGJ">
    <property type="taxonomic scope" value="Eukaryota"/>
</dbReference>
<gene>
    <name evidence="3" type="primary">20354335</name>
    <name evidence="2" type="ORF">GGTG_13877</name>
</gene>
<dbReference type="GeneID" id="20354335"/>